<dbReference type="PANTHER" id="PTHR42836:SF1">
    <property type="entry name" value="7-CARBOXY-7-DEAZAGUANINE SYNTHASE"/>
    <property type="match status" value="1"/>
</dbReference>
<comment type="pathway">
    <text evidence="8">Purine metabolism; 7-cyano-7-deazaguanine biosynthesis.</text>
</comment>
<dbReference type="Gene3D" id="3.20.20.70">
    <property type="entry name" value="Aldolase class I"/>
    <property type="match status" value="1"/>
</dbReference>
<evidence type="ECO:0000256" key="2">
    <source>
        <dbReference type="ARBA" id="ARBA00022691"/>
    </source>
</evidence>
<keyword evidence="3 8" id="KW-0479">Metal-binding</keyword>
<keyword evidence="8" id="KW-0671">Queuosine biosynthesis</keyword>
<evidence type="ECO:0000256" key="4">
    <source>
        <dbReference type="ARBA" id="ARBA00022842"/>
    </source>
</evidence>
<dbReference type="Proteomes" id="UP001232973">
    <property type="component" value="Unassembled WGS sequence"/>
</dbReference>
<dbReference type="HAMAP" id="MF_00917">
    <property type="entry name" value="QueE"/>
    <property type="match status" value="1"/>
</dbReference>
<dbReference type="SFLD" id="SFLDS00029">
    <property type="entry name" value="Radical_SAM"/>
    <property type="match status" value="1"/>
</dbReference>
<comment type="caution">
    <text evidence="8">Lacks conserved residue(s) required for the propagation of feature annotation.</text>
</comment>
<feature type="binding site" evidence="8">
    <location>
        <position position="63"/>
    </location>
    <ligand>
        <name>Mg(2+)</name>
        <dbReference type="ChEBI" id="CHEBI:18420"/>
    </ligand>
</feature>
<gene>
    <name evidence="8" type="primary">queE</name>
    <name evidence="10" type="ORF">J2S03_003190</name>
</gene>
<evidence type="ECO:0000313" key="10">
    <source>
        <dbReference type="EMBL" id="MDQ0191319.1"/>
    </source>
</evidence>
<keyword evidence="6 8" id="KW-0411">Iron-sulfur</keyword>
<name>A0ABT9XLX7_9BACL</name>
<comment type="cofactor">
    <cofactor evidence="8">
        <name>Mg(2+)</name>
        <dbReference type="ChEBI" id="CHEBI:18420"/>
    </cofactor>
</comment>
<dbReference type="InterPro" id="IPR013785">
    <property type="entry name" value="Aldolase_TIM"/>
</dbReference>
<keyword evidence="4 8" id="KW-0460">Magnesium</keyword>
<dbReference type="CDD" id="cd01335">
    <property type="entry name" value="Radical_SAM"/>
    <property type="match status" value="1"/>
</dbReference>
<dbReference type="InterPro" id="IPR007197">
    <property type="entry name" value="rSAM"/>
</dbReference>
<dbReference type="EC" id="4.3.99.3" evidence="8"/>
<comment type="subunit">
    <text evidence="8">Homodimer.</text>
</comment>
<comment type="similarity">
    <text evidence="8">Belongs to the radical SAM superfamily. 7-carboxy-7-deazaguanine synthase family.</text>
</comment>
<accession>A0ABT9XLX7</accession>
<comment type="catalytic activity">
    <reaction evidence="8">
        <text>6-carboxy-5,6,7,8-tetrahydropterin + H(+) = 7-carboxy-7-carbaguanine + NH4(+)</text>
        <dbReference type="Rhea" id="RHEA:27974"/>
        <dbReference type="ChEBI" id="CHEBI:15378"/>
        <dbReference type="ChEBI" id="CHEBI:28938"/>
        <dbReference type="ChEBI" id="CHEBI:61032"/>
        <dbReference type="ChEBI" id="CHEBI:61036"/>
        <dbReference type="EC" id="4.3.99.3"/>
    </reaction>
</comment>
<feature type="binding site" evidence="8">
    <location>
        <position position="50"/>
    </location>
    <ligand>
        <name>substrate</name>
    </ligand>
</feature>
<evidence type="ECO:0000256" key="7">
    <source>
        <dbReference type="ARBA" id="ARBA00023239"/>
    </source>
</evidence>
<dbReference type="Pfam" id="PF04055">
    <property type="entry name" value="Radical_SAM"/>
    <property type="match status" value="1"/>
</dbReference>
<reference evidence="10 11" key="1">
    <citation type="submission" date="2023-07" db="EMBL/GenBank/DDBJ databases">
        <title>Genomic Encyclopedia of Type Strains, Phase IV (KMG-IV): sequencing the most valuable type-strain genomes for metagenomic binning, comparative biology and taxonomic classification.</title>
        <authorList>
            <person name="Goeker M."/>
        </authorList>
    </citation>
    <scope>NUCLEOTIDE SEQUENCE [LARGE SCALE GENOMIC DNA]</scope>
    <source>
        <strain evidence="10 11">DSM 4006</strain>
    </source>
</reference>
<evidence type="ECO:0000256" key="8">
    <source>
        <dbReference type="HAMAP-Rule" id="MF_00917"/>
    </source>
</evidence>
<keyword evidence="2 8" id="KW-0949">S-adenosyl-L-methionine</keyword>
<protein>
    <recommendedName>
        <fullName evidence="8">7-carboxy-7-deazaguanine synthase</fullName>
        <shortName evidence="8">CDG synthase</shortName>
        <ecNumber evidence="8">4.3.99.3</ecNumber>
    </recommendedName>
    <alternativeName>
        <fullName evidence="8">Queuosine biosynthesis protein QueE</fullName>
    </alternativeName>
</protein>
<dbReference type="EMBL" id="JAUSTP010000038">
    <property type="protein sequence ID" value="MDQ0191319.1"/>
    <property type="molecule type" value="Genomic_DNA"/>
</dbReference>
<dbReference type="InterPro" id="IPR024924">
    <property type="entry name" value="7-CO-7-deazaguanine_synth-like"/>
</dbReference>
<keyword evidence="7 8" id="KW-0456">Lyase</keyword>
<dbReference type="SUPFAM" id="SSF102114">
    <property type="entry name" value="Radical SAM enzymes"/>
    <property type="match status" value="1"/>
</dbReference>
<feature type="binding site" evidence="8">
    <location>
        <position position="98"/>
    </location>
    <ligand>
        <name>S-adenosyl-L-methionine</name>
        <dbReference type="ChEBI" id="CHEBI:59789"/>
    </ligand>
</feature>
<proteinExistence type="inferred from homology"/>
<keyword evidence="5 8" id="KW-0408">Iron</keyword>
<dbReference type="InterPro" id="IPR058240">
    <property type="entry name" value="rSAM_sf"/>
</dbReference>
<organism evidence="10 11">
    <name type="scientific">Alicyclobacillus cycloheptanicus</name>
    <dbReference type="NCBI Taxonomy" id="1457"/>
    <lineage>
        <taxon>Bacteria</taxon>
        <taxon>Bacillati</taxon>
        <taxon>Bacillota</taxon>
        <taxon>Bacilli</taxon>
        <taxon>Bacillales</taxon>
        <taxon>Alicyclobacillaceae</taxon>
        <taxon>Alicyclobacillus</taxon>
    </lineage>
</organism>
<comment type="function">
    <text evidence="8">Catalyzes the complex heterocyclic radical-mediated conversion of 6-carboxy-5,6,7,8-tetrahydropterin (CPH4) to 7-carboxy-7-deazaguanine (CDG), a step common to the biosynthetic pathways of all 7-deazapurine-containing compounds.</text>
</comment>
<evidence type="ECO:0000313" key="11">
    <source>
        <dbReference type="Proteomes" id="UP001232973"/>
    </source>
</evidence>
<evidence type="ECO:0000256" key="3">
    <source>
        <dbReference type="ARBA" id="ARBA00022723"/>
    </source>
</evidence>
<dbReference type="RefSeq" id="WP_307016707.1">
    <property type="nucleotide sequence ID" value="NZ_CP067097.1"/>
</dbReference>
<dbReference type="GO" id="GO:0016829">
    <property type="term" value="F:lyase activity"/>
    <property type="evidence" value="ECO:0007669"/>
    <property type="project" value="UniProtKB-KW"/>
</dbReference>
<feature type="binding site" evidence="8">
    <location>
        <position position="54"/>
    </location>
    <ligand>
        <name>[4Fe-4S] cluster</name>
        <dbReference type="ChEBI" id="CHEBI:49883"/>
        <note>4Fe-4S-S-AdoMet</note>
    </ligand>
</feature>
<feature type="domain" description="Radical SAM core" evidence="9">
    <location>
        <begin position="41"/>
        <end position="246"/>
    </location>
</feature>
<dbReference type="PIRSF" id="PIRSF000370">
    <property type="entry name" value="QueE"/>
    <property type="match status" value="1"/>
</dbReference>
<comment type="caution">
    <text evidence="10">The sequence shown here is derived from an EMBL/GenBank/DDBJ whole genome shotgun (WGS) entry which is preliminary data.</text>
</comment>
<keyword evidence="11" id="KW-1185">Reference proteome</keyword>
<sequence length="251" mass="28189">MNVAEAQDTARQDAGVPAPEALCAKLPMVEIFQTVEGEGTRAGFVTTFVRVYNCNLRCTWCDTPYSYAPAKPEFTATIAEIVQSVHQLGNSHICLTGGEPLMHRQKSATLLMALAALPEVKDVHVETNGAIDLEPFHRLRLANPDLLPKIRFIVDYKLPGSGEMHRMVTTNFSWLLPQDEIKFVVANEEDFACALSVLQEHYREGQVLFSPVWDTMPPAKLVELMLQHNLKEAKLSLQLHKFIWDPHQRGV</sequence>
<evidence type="ECO:0000256" key="5">
    <source>
        <dbReference type="ARBA" id="ARBA00023004"/>
    </source>
</evidence>
<evidence type="ECO:0000256" key="1">
    <source>
        <dbReference type="ARBA" id="ARBA00022485"/>
    </source>
</evidence>
<feature type="binding site" evidence="8">
    <location>
        <begin position="60"/>
        <end position="62"/>
    </location>
    <ligand>
        <name>S-adenosyl-L-methionine</name>
        <dbReference type="ChEBI" id="CHEBI:59789"/>
    </ligand>
</feature>
<keyword evidence="1 8" id="KW-0004">4Fe-4S</keyword>
<evidence type="ECO:0000256" key="6">
    <source>
        <dbReference type="ARBA" id="ARBA00023014"/>
    </source>
</evidence>
<feature type="binding site" evidence="8">
    <location>
        <position position="61"/>
    </location>
    <ligand>
        <name>[4Fe-4S] cluster</name>
        <dbReference type="ChEBI" id="CHEBI:49883"/>
        <note>4Fe-4S-S-AdoMet</note>
    </ligand>
</feature>
<feature type="binding site" evidence="8">
    <location>
        <position position="58"/>
    </location>
    <ligand>
        <name>[4Fe-4S] cluster</name>
        <dbReference type="ChEBI" id="CHEBI:49883"/>
        <note>4Fe-4S-S-AdoMet</note>
    </ligand>
</feature>
<comment type="cofactor">
    <cofactor evidence="8">
        <name>S-adenosyl-L-methionine</name>
        <dbReference type="ChEBI" id="CHEBI:59789"/>
    </cofactor>
    <text evidence="8">Binds 1 S-adenosyl-L-methionine per subunit.</text>
</comment>
<feature type="binding site" evidence="8">
    <location>
        <position position="96"/>
    </location>
    <ligand>
        <name>substrate</name>
    </ligand>
</feature>
<dbReference type="PANTHER" id="PTHR42836">
    <property type="entry name" value="7-CARBOXY-7-DEAZAGUANINE SYNTHASE"/>
    <property type="match status" value="1"/>
</dbReference>
<evidence type="ECO:0000259" key="9">
    <source>
        <dbReference type="PROSITE" id="PS51918"/>
    </source>
</evidence>
<comment type="cofactor">
    <cofactor evidence="8">
        <name>[4Fe-4S] cluster</name>
        <dbReference type="ChEBI" id="CHEBI:49883"/>
    </cofactor>
    <text evidence="8">Binds 1 [4Fe-4S] cluster. The cluster is coordinated with 3 cysteines and an exchangeable S-adenosyl-L-methionine.</text>
</comment>
<dbReference type="PROSITE" id="PS51918">
    <property type="entry name" value="RADICAL_SAM"/>
    <property type="match status" value="1"/>
</dbReference>
<feature type="binding site" evidence="8">
    <location>
        <begin position="35"/>
        <end position="37"/>
    </location>
    <ligand>
        <name>substrate</name>
    </ligand>
</feature>